<evidence type="ECO:0000256" key="1">
    <source>
        <dbReference type="ARBA" id="ARBA00004196"/>
    </source>
</evidence>
<proteinExistence type="predicted"/>
<evidence type="ECO:0000313" key="8">
    <source>
        <dbReference type="Proteomes" id="UP000445309"/>
    </source>
</evidence>
<keyword evidence="2" id="KW-0201">Cytochrome c-type biogenesis</keyword>
<keyword evidence="5" id="KW-0812">Transmembrane</keyword>
<dbReference type="GO" id="GO:0030313">
    <property type="term" value="C:cell envelope"/>
    <property type="evidence" value="ECO:0007669"/>
    <property type="project" value="UniProtKB-SubCell"/>
</dbReference>
<dbReference type="GO" id="GO:0017004">
    <property type="term" value="P:cytochrome complex assembly"/>
    <property type="evidence" value="ECO:0007669"/>
    <property type="project" value="UniProtKB-KW"/>
</dbReference>
<dbReference type="SUPFAM" id="SSF52833">
    <property type="entry name" value="Thioredoxin-like"/>
    <property type="match status" value="1"/>
</dbReference>
<sequence>MKKNKSLKIFAALIPLFLIGIMVYLFFSFREKKEKIAALKNAPTFNLKTINGSSFTQQNLANDQIKVIVYFSPSCHFCQAEVEELSRSYEDYQNIQWIWVASEPLNEIKGFAEQHRLNNQNNIIWCHDEMAILYRKLGMNSVPYFLVYDKENHLIKRNSGAIKLEKLINTSNENK</sequence>
<dbReference type="GO" id="GO:0016209">
    <property type="term" value="F:antioxidant activity"/>
    <property type="evidence" value="ECO:0007669"/>
    <property type="project" value="InterPro"/>
</dbReference>
<dbReference type="RefSeq" id="WP_162072692.1">
    <property type="nucleotide sequence ID" value="NZ_CACVBY010000025.1"/>
</dbReference>
<evidence type="ECO:0000256" key="2">
    <source>
        <dbReference type="ARBA" id="ARBA00022748"/>
    </source>
</evidence>
<dbReference type="PROSITE" id="PS51352">
    <property type="entry name" value="THIOREDOXIN_2"/>
    <property type="match status" value="1"/>
</dbReference>
<reference evidence="7 8" key="1">
    <citation type="submission" date="2020-01" db="EMBL/GenBank/DDBJ databases">
        <authorList>
            <person name="Rodrigo-Torres L."/>
            <person name="Arahal R. D."/>
            <person name="Lucena T."/>
        </authorList>
    </citation>
    <scope>NUCLEOTIDE SEQUENCE [LARGE SCALE GENOMIC DNA]</scope>
    <source>
        <strain evidence="7 8">CECT 9393</strain>
    </source>
</reference>
<gene>
    <name evidence="7" type="primary">resA_4</name>
    <name evidence="7" type="ORF">CHRY9393_01431</name>
</gene>
<protein>
    <submittedName>
        <fullName evidence="7">Thiol-disulfide oxidoreductase ResA</fullName>
    </submittedName>
</protein>
<dbReference type="InterPro" id="IPR050553">
    <property type="entry name" value="Thioredoxin_ResA/DsbE_sf"/>
</dbReference>
<dbReference type="GO" id="GO:0016491">
    <property type="term" value="F:oxidoreductase activity"/>
    <property type="evidence" value="ECO:0007669"/>
    <property type="project" value="InterPro"/>
</dbReference>
<feature type="transmembrane region" description="Helical" evidence="5">
    <location>
        <begin position="6"/>
        <end position="27"/>
    </location>
</feature>
<evidence type="ECO:0000259" key="6">
    <source>
        <dbReference type="PROSITE" id="PS51352"/>
    </source>
</evidence>
<feature type="domain" description="Thioredoxin" evidence="6">
    <location>
        <begin position="36"/>
        <end position="175"/>
    </location>
</feature>
<dbReference type="Pfam" id="PF00578">
    <property type="entry name" value="AhpC-TSA"/>
    <property type="match status" value="1"/>
</dbReference>
<dbReference type="Proteomes" id="UP000445309">
    <property type="component" value="Unassembled WGS sequence"/>
</dbReference>
<keyword evidence="3" id="KW-1015">Disulfide bond</keyword>
<keyword evidence="4" id="KW-0676">Redox-active center</keyword>
<evidence type="ECO:0000256" key="4">
    <source>
        <dbReference type="ARBA" id="ARBA00023284"/>
    </source>
</evidence>
<dbReference type="PANTHER" id="PTHR42852:SF6">
    <property type="entry name" value="THIOL:DISULFIDE INTERCHANGE PROTEIN DSBE"/>
    <property type="match status" value="1"/>
</dbReference>
<evidence type="ECO:0000256" key="5">
    <source>
        <dbReference type="SAM" id="Phobius"/>
    </source>
</evidence>
<evidence type="ECO:0000256" key="3">
    <source>
        <dbReference type="ARBA" id="ARBA00023157"/>
    </source>
</evidence>
<comment type="subcellular location">
    <subcellularLocation>
        <location evidence="1">Cell envelope</location>
    </subcellularLocation>
</comment>
<dbReference type="Gene3D" id="3.40.30.10">
    <property type="entry name" value="Glutaredoxin"/>
    <property type="match status" value="1"/>
</dbReference>
<dbReference type="InterPro" id="IPR013766">
    <property type="entry name" value="Thioredoxin_domain"/>
</dbReference>
<keyword evidence="5" id="KW-0472">Membrane</keyword>
<dbReference type="EMBL" id="CACVBY010000025">
    <property type="protein sequence ID" value="CAA7387125.1"/>
    <property type="molecule type" value="Genomic_DNA"/>
</dbReference>
<name>A0A6N4XR57_9FLAO</name>
<dbReference type="AlphaFoldDB" id="A0A6N4XR57"/>
<evidence type="ECO:0000313" key="7">
    <source>
        <dbReference type="EMBL" id="CAA7387125.1"/>
    </source>
</evidence>
<dbReference type="InterPro" id="IPR000866">
    <property type="entry name" value="AhpC/TSA"/>
</dbReference>
<keyword evidence="5" id="KW-1133">Transmembrane helix</keyword>
<organism evidence="7 8">
    <name type="scientific">Chryseobacterium fistulae</name>
    <dbReference type="NCBI Taxonomy" id="2675058"/>
    <lineage>
        <taxon>Bacteria</taxon>
        <taxon>Pseudomonadati</taxon>
        <taxon>Bacteroidota</taxon>
        <taxon>Flavobacteriia</taxon>
        <taxon>Flavobacteriales</taxon>
        <taxon>Weeksellaceae</taxon>
        <taxon>Chryseobacterium group</taxon>
        <taxon>Chryseobacterium</taxon>
    </lineage>
</organism>
<dbReference type="PANTHER" id="PTHR42852">
    <property type="entry name" value="THIOL:DISULFIDE INTERCHANGE PROTEIN DSBE"/>
    <property type="match status" value="1"/>
</dbReference>
<keyword evidence="8" id="KW-1185">Reference proteome</keyword>
<dbReference type="InterPro" id="IPR036249">
    <property type="entry name" value="Thioredoxin-like_sf"/>
</dbReference>
<accession>A0A6N4XR57</accession>